<comment type="caution">
    <text evidence="2">The sequence shown here is derived from an EMBL/GenBank/DDBJ whole genome shotgun (WGS) entry which is preliminary data.</text>
</comment>
<feature type="compositionally biased region" description="Low complexity" evidence="1">
    <location>
        <begin position="300"/>
        <end position="314"/>
    </location>
</feature>
<keyword evidence="3" id="KW-1185">Reference proteome</keyword>
<evidence type="ECO:0000256" key="1">
    <source>
        <dbReference type="SAM" id="MobiDB-lite"/>
    </source>
</evidence>
<evidence type="ECO:0000313" key="2">
    <source>
        <dbReference type="EMBL" id="OHT12181.1"/>
    </source>
</evidence>
<gene>
    <name evidence="2" type="ORF">TRFO_18193</name>
</gene>
<proteinExistence type="predicted"/>
<evidence type="ECO:0008006" key="4">
    <source>
        <dbReference type="Google" id="ProtNLM"/>
    </source>
</evidence>
<dbReference type="Proteomes" id="UP000179807">
    <property type="component" value="Unassembled WGS sequence"/>
</dbReference>
<feature type="region of interest" description="Disordered" evidence="1">
    <location>
        <begin position="290"/>
        <end position="314"/>
    </location>
</feature>
<dbReference type="RefSeq" id="XP_068365317.1">
    <property type="nucleotide sequence ID" value="XM_068500029.1"/>
</dbReference>
<reference evidence="2" key="1">
    <citation type="submission" date="2016-10" db="EMBL/GenBank/DDBJ databases">
        <authorList>
            <person name="Benchimol M."/>
            <person name="Almeida L.G."/>
            <person name="Vasconcelos A.T."/>
            <person name="Perreira-Neves A."/>
            <person name="Rosa I.A."/>
            <person name="Tasca T."/>
            <person name="Bogo M.R."/>
            <person name="de Souza W."/>
        </authorList>
    </citation>
    <scope>NUCLEOTIDE SEQUENCE [LARGE SCALE GENOMIC DNA]</scope>
    <source>
        <strain evidence="2">K</strain>
    </source>
</reference>
<sequence>MMQGGPRSWSLPTHPMSGLKAATSPTRNIPVHETQNTLHLTLRGCITCEIDIESNSTSENLTEVINSMNASLMAQSNENFSTINGSASFKTNYSHCVNHTNNPMMNGSTSASNYSYMKKYRFVHDGRLLSTSLSLSFMGVKNGDSIFVINEPPKNHTQNNCMNMFSTQNSNHANCDNIQNNIPASSSSENAKCLNIQNSIFQNDFLNNINCMNNMKIDQIDKLKMRFNQKWAQKFNDPDAVFEQVRVMSDPSLALESARLADLYRTKIETNVSAYRKVCDRYSRLGSPAETCMQQPNTAMNSSGPSINSMSSLNSQNSINQKCQANQIERNKQSQHTVVPDKAVFPSTALLPEMWYSSPSAGLAHGGTV</sequence>
<name>A0A1J4KRT9_9EUKA</name>
<organism evidence="2 3">
    <name type="scientific">Tritrichomonas foetus</name>
    <dbReference type="NCBI Taxonomy" id="1144522"/>
    <lineage>
        <taxon>Eukaryota</taxon>
        <taxon>Metamonada</taxon>
        <taxon>Parabasalia</taxon>
        <taxon>Tritrichomonadida</taxon>
        <taxon>Tritrichomonadidae</taxon>
        <taxon>Tritrichomonas</taxon>
    </lineage>
</organism>
<dbReference type="GeneID" id="94834733"/>
<feature type="region of interest" description="Disordered" evidence="1">
    <location>
        <begin position="1"/>
        <end position="24"/>
    </location>
</feature>
<evidence type="ECO:0000313" key="3">
    <source>
        <dbReference type="Proteomes" id="UP000179807"/>
    </source>
</evidence>
<dbReference type="EMBL" id="MLAK01000570">
    <property type="protein sequence ID" value="OHT12181.1"/>
    <property type="molecule type" value="Genomic_DNA"/>
</dbReference>
<dbReference type="VEuPathDB" id="TrichDB:TRFO_18193"/>
<accession>A0A1J4KRT9</accession>
<protein>
    <recommendedName>
        <fullName evidence="4">Ubiquitin-like domain-containing protein</fullName>
    </recommendedName>
</protein>
<dbReference type="AlphaFoldDB" id="A0A1J4KRT9"/>